<sequence length="211" mass="23520">MSGAEIFGLISGTVSIIEAIRKLYSGLRDSENLPLAFREVLDRLPLVQDILQSAEYDVGNADEDSCRAIKKIVERCREKAKRLQTVFKEVAPSEGMSRFERYRMVVRRLGKGTQVEVLTKEMMEDVRLLVESHVVKAATETQITQLLKDIKDLSSMEPSVLDEESSITYNHYGHGGQNVLAGPGSQYVNSGNNSNQYNVTGSSQTINFGRD</sequence>
<keyword evidence="4" id="KW-1185">Reference proteome</keyword>
<dbReference type="Proteomes" id="UP000236664">
    <property type="component" value="Unassembled WGS sequence"/>
</dbReference>
<proteinExistence type="predicted"/>
<evidence type="ECO:0000313" key="3">
    <source>
        <dbReference type="EMBL" id="PNP60689.1"/>
    </source>
</evidence>
<dbReference type="OrthoDB" id="674604at2759"/>
<accession>A0A2K0USE0</accession>
<feature type="domain" description="NACHT-NTPase and P-loop NTPases N-terminal" evidence="2">
    <location>
        <begin position="10"/>
        <end position="129"/>
    </location>
</feature>
<protein>
    <recommendedName>
        <fullName evidence="2">NACHT-NTPase and P-loop NTPases N-terminal domain-containing protein</fullName>
    </recommendedName>
</protein>
<dbReference type="InterPro" id="IPR031352">
    <property type="entry name" value="SesA"/>
</dbReference>
<evidence type="ECO:0000313" key="4">
    <source>
        <dbReference type="Proteomes" id="UP000236664"/>
    </source>
</evidence>
<comment type="caution">
    <text evidence="3">The sequence shown here is derived from an EMBL/GenBank/DDBJ whole genome shotgun (WGS) entry which is preliminary data.</text>
</comment>
<gene>
    <name evidence="3" type="ORF">FNYG_14579</name>
</gene>
<name>A0A2K0USE0_GIBNY</name>
<feature type="region of interest" description="Disordered" evidence="1">
    <location>
        <begin position="191"/>
        <end position="211"/>
    </location>
</feature>
<reference evidence="3 4" key="1">
    <citation type="submission" date="2017-06" db="EMBL/GenBank/DDBJ databases">
        <title>Genome of Fusarium nygamai isolate CS10214.</title>
        <authorList>
            <person name="Gardiner D.M."/>
            <person name="Obanor F."/>
            <person name="Kazan K."/>
        </authorList>
    </citation>
    <scope>NUCLEOTIDE SEQUENCE [LARGE SCALE GENOMIC DNA]</scope>
    <source>
        <strain evidence="3 4">CS10214</strain>
    </source>
</reference>
<dbReference type="Pfam" id="PF17107">
    <property type="entry name" value="SesA"/>
    <property type="match status" value="1"/>
</dbReference>
<evidence type="ECO:0000256" key="1">
    <source>
        <dbReference type="SAM" id="MobiDB-lite"/>
    </source>
</evidence>
<dbReference type="STRING" id="42673.A0A2K0USE0"/>
<organism evidence="3 4">
    <name type="scientific">Gibberella nygamai</name>
    <name type="common">Bean root rot disease fungus</name>
    <name type="synonym">Fusarium nygamai</name>
    <dbReference type="NCBI Taxonomy" id="42673"/>
    <lineage>
        <taxon>Eukaryota</taxon>
        <taxon>Fungi</taxon>
        <taxon>Dikarya</taxon>
        <taxon>Ascomycota</taxon>
        <taxon>Pezizomycotina</taxon>
        <taxon>Sordariomycetes</taxon>
        <taxon>Hypocreomycetidae</taxon>
        <taxon>Hypocreales</taxon>
        <taxon>Nectriaceae</taxon>
        <taxon>Fusarium</taxon>
        <taxon>Fusarium fujikuroi species complex</taxon>
    </lineage>
</organism>
<evidence type="ECO:0000259" key="2">
    <source>
        <dbReference type="Pfam" id="PF17107"/>
    </source>
</evidence>
<dbReference type="AlphaFoldDB" id="A0A2K0USE0"/>
<dbReference type="EMBL" id="MTQA01000352">
    <property type="protein sequence ID" value="PNP60689.1"/>
    <property type="molecule type" value="Genomic_DNA"/>
</dbReference>